<proteinExistence type="predicted"/>
<comment type="caution">
    <text evidence="2">The sequence shown here is derived from an EMBL/GenBank/DDBJ whole genome shotgun (WGS) entry which is preliminary data.</text>
</comment>
<sequence>MLNLSIFLLDMQKVRTFSGISVEDIFKSVFWPVKYPRSDRKEKNGKSKPKEFQELSESVAQSSETLELVVGRKEWLEME</sequence>
<evidence type="ECO:0000313" key="3">
    <source>
        <dbReference type="Proteomes" id="UP001367508"/>
    </source>
</evidence>
<dbReference type="Proteomes" id="UP001367508">
    <property type="component" value="Unassembled WGS sequence"/>
</dbReference>
<protein>
    <submittedName>
        <fullName evidence="2">Uncharacterized protein</fullName>
    </submittedName>
</protein>
<evidence type="ECO:0000256" key="1">
    <source>
        <dbReference type="SAM" id="MobiDB-lite"/>
    </source>
</evidence>
<name>A0AAN9PQ21_CANGL</name>
<accession>A0AAN9PQ21</accession>
<feature type="region of interest" description="Disordered" evidence="1">
    <location>
        <begin position="37"/>
        <end position="58"/>
    </location>
</feature>
<gene>
    <name evidence="2" type="ORF">VNO77_43444</name>
</gene>
<dbReference type="AlphaFoldDB" id="A0AAN9PQ21"/>
<organism evidence="2 3">
    <name type="scientific">Canavalia gladiata</name>
    <name type="common">Sword bean</name>
    <name type="synonym">Dolichos gladiatus</name>
    <dbReference type="NCBI Taxonomy" id="3824"/>
    <lineage>
        <taxon>Eukaryota</taxon>
        <taxon>Viridiplantae</taxon>
        <taxon>Streptophyta</taxon>
        <taxon>Embryophyta</taxon>
        <taxon>Tracheophyta</taxon>
        <taxon>Spermatophyta</taxon>
        <taxon>Magnoliopsida</taxon>
        <taxon>eudicotyledons</taxon>
        <taxon>Gunneridae</taxon>
        <taxon>Pentapetalae</taxon>
        <taxon>rosids</taxon>
        <taxon>fabids</taxon>
        <taxon>Fabales</taxon>
        <taxon>Fabaceae</taxon>
        <taxon>Papilionoideae</taxon>
        <taxon>50 kb inversion clade</taxon>
        <taxon>NPAAA clade</taxon>
        <taxon>indigoferoid/millettioid clade</taxon>
        <taxon>Phaseoleae</taxon>
        <taxon>Canavalia</taxon>
    </lineage>
</organism>
<reference evidence="2 3" key="1">
    <citation type="submission" date="2024-01" db="EMBL/GenBank/DDBJ databases">
        <title>The genomes of 5 underutilized Papilionoideae crops provide insights into root nodulation and disease resistanc.</title>
        <authorList>
            <person name="Jiang F."/>
        </authorList>
    </citation>
    <scope>NUCLEOTIDE SEQUENCE [LARGE SCALE GENOMIC DNA]</scope>
    <source>
        <strain evidence="2">LVBAO_FW01</strain>
        <tissue evidence="2">Leaves</tissue>
    </source>
</reference>
<dbReference type="EMBL" id="JAYMYQ010000011">
    <property type="protein sequence ID" value="KAK7305538.1"/>
    <property type="molecule type" value="Genomic_DNA"/>
</dbReference>
<keyword evidence="3" id="KW-1185">Reference proteome</keyword>
<feature type="compositionally biased region" description="Basic and acidic residues" evidence="1">
    <location>
        <begin position="37"/>
        <end position="53"/>
    </location>
</feature>
<evidence type="ECO:0000313" key="2">
    <source>
        <dbReference type="EMBL" id="KAK7305538.1"/>
    </source>
</evidence>